<gene>
    <name evidence="5" type="ORF">EDC59_101445</name>
</gene>
<sequence length="460" mass="50056">MSDSKKFSRLTANAKDSLIAQMSKSGSGAGVSRRAPARRSVVAGIPDSMCDFSQLPGYKELKIHQTIAVQTGIMEPYFLCHDGLAKDTTRINGEEYLNFSTYDYLGLNGTERLNNAACEAVRKYGTSASASRLVSGERPPHRELERGLADFYGTEDCLAFVSGHATNIWTISQLLNRNDMIVYDALSHNSIIHGAKMSGAARFSYPHNDYDALERLLSDSRASHKRCLIATEGLFSMDGDLPDLPRLIELKKRFKCFLMVDEAHALGVVGETGHGVAEHFGVDSGDVDIWMGTLSKSMCGCGGYIAGRKPLTEYLKYSAPGFVYSVGMPPAMAATSAEALRILVEEPERAKRIQELGGFFIQEAKRLGLDTGHGQGFAVAPLIVGNSLVAGLLSTAMHKRKVNVLPIIYPAVEDSAARLRFFLSYSHSKEQIAQALAIVAEELPKVRKLATSFSDESASN</sequence>
<dbReference type="RefSeq" id="WP_208322048.1">
    <property type="nucleotide sequence ID" value="NZ_SOBK01000001.1"/>
</dbReference>
<dbReference type="Pfam" id="PF00155">
    <property type="entry name" value="Aminotran_1_2"/>
    <property type="match status" value="1"/>
</dbReference>
<dbReference type="PANTHER" id="PTHR13693:SF100">
    <property type="entry name" value="8-AMINO-7-OXONONANOATE SYNTHASE"/>
    <property type="match status" value="1"/>
</dbReference>
<evidence type="ECO:0000313" key="6">
    <source>
        <dbReference type="Proteomes" id="UP000295506"/>
    </source>
</evidence>
<dbReference type="Proteomes" id="UP000295506">
    <property type="component" value="Unassembled WGS sequence"/>
</dbReference>
<dbReference type="InterPro" id="IPR050087">
    <property type="entry name" value="AON_synthase_class-II"/>
</dbReference>
<organism evidence="5 6">
    <name type="scientific">Pseudodesulfovibrio indicus</name>
    <dbReference type="NCBI Taxonomy" id="1716143"/>
    <lineage>
        <taxon>Bacteria</taxon>
        <taxon>Pseudomonadati</taxon>
        <taxon>Thermodesulfobacteriota</taxon>
        <taxon>Desulfovibrionia</taxon>
        <taxon>Desulfovibrionales</taxon>
        <taxon>Desulfovibrionaceae</taxon>
    </lineage>
</organism>
<dbReference type="GO" id="GO:0009102">
    <property type="term" value="P:biotin biosynthetic process"/>
    <property type="evidence" value="ECO:0007669"/>
    <property type="project" value="TreeGrafter"/>
</dbReference>
<evidence type="ECO:0000313" key="5">
    <source>
        <dbReference type="EMBL" id="TDT92041.1"/>
    </source>
</evidence>
<dbReference type="AlphaFoldDB" id="A0AA94PWB4"/>
<evidence type="ECO:0000256" key="2">
    <source>
        <dbReference type="ARBA" id="ARBA00022679"/>
    </source>
</evidence>
<accession>A0AA94PWB4</accession>
<comment type="cofactor">
    <cofactor evidence="1">
        <name>pyridoxal 5'-phosphate</name>
        <dbReference type="ChEBI" id="CHEBI:597326"/>
    </cofactor>
</comment>
<dbReference type="GO" id="GO:0030170">
    <property type="term" value="F:pyridoxal phosphate binding"/>
    <property type="evidence" value="ECO:0007669"/>
    <property type="project" value="InterPro"/>
</dbReference>
<dbReference type="EMBL" id="SOBK01000001">
    <property type="protein sequence ID" value="TDT92041.1"/>
    <property type="molecule type" value="Genomic_DNA"/>
</dbReference>
<dbReference type="Gene3D" id="3.90.1150.10">
    <property type="entry name" value="Aspartate Aminotransferase, domain 1"/>
    <property type="match status" value="1"/>
</dbReference>
<feature type="domain" description="Aminotransferase class I/classII large" evidence="4">
    <location>
        <begin position="95"/>
        <end position="437"/>
    </location>
</feature>
<dbReference type="PANTHER" id="PTHR13693">
    <property type="entry name" value="CLASS II AMINOTRANSFERASE/8-AMINO-7-OXONONANOATE SYNTHASE"/>
    <property type="match status" value="1"/>
</dbReference>
<dbReference type="GO" id="GO:0008710">
    <property type="term" value="F:8-amino-7-oxononanoate synthase activity"/>
    <property type="evidence" value="ECO:0007669"/>
    <property type="project" value="TreeGrafter"/>
</dbReference>
<keyword evidence="2" id="KW-0808">Transferase</keyword>
<dbReference type="InterPro" id="IPR004839">
    <property type="entry name" value="Aminotransferase_I/II_large"/>
</dbReference>
<dbReference type="InterPro" id="IPR015422">
    <property type="entry name" value="PyrdxlP-dep_Trfase_small"/>
</dbReference>
<name>A0AA94PWB4_9BACT</name>
<comment type="caution">
    <text evidence="5">The sequence shown here is derived from an EMBL/GenBank/DDBJ whole genome shotgun (WGS) entry which is preliminary data.</text>
</comment>
<keyword evidence="3" id="KW-0663">Pyridoxal phosphate</keyword>
<reference evidence="5 6" key="1">
    <citation type="submission" date="2019-03" db="EMBL/GenBank/DDBJ databases">
        <title>Genomic Encyclopedia of Type Strains, Phase IV (KMG-IV): sequencing the most valuable type-strain genomes for metagenomic binning, comparative biology and taxonomic classification.</title>
        <authorList>
            <person name="Goeker M."/>
        </authorList>
    </citation>
    <scope>NUCLEOTIDE SEQUENCE [LARGE SCALE GENOMIC DNA]</scope>
    <source>
        <strain evidence="5 6">DSM 101483</strain>
    </source>
</reference>
<evidence type="ECO:0000259" key="4">
    <source>
        <dbReference type="Pfam" id="PF00155"/>
    </source>
</evidence>
<proteinExistence type="predicted"/>
<evidence type="ECO:0000256" key="3">
    <source>
        <dbReference type="ARBA" id="ARBA00022898"/>
    </source>
</evidence>
<dbReference type="Gene3D" id="3.40.640.10">
    <property type="entry name" value="Type I PLP-dependent aspartate aminotransferase-like (Major domain)"/>
    <property type="match status" value="1"/>
</dbReference>
<dbReference type="SUPFAM" id="SSF53383">
    <property type="entry name" value="PLP-dependent transferases"/>
    <property type="match status" value="1"/>
</dbReference>
<evidence type="ECO:0000256" key="1">
    <source>
        <dbReference type="ARBA" id="ARBA00001933"/>
    </source>
</evidence>
<dbReference type="InterPro" id="IPR015424">
    <property type="entry name" value="PyrdxlP-dep_Trfase"/>
</dbReference>
<dbReference type="InterPro" id="IPR015421">
    <property type="entry name" value="PyrdxlP-dep_Trfase_major"/>
</dbReference>
<dbReference type="CDD" id="cd06454">
    <property type="entry name" value="KBL_like"/>
    <property type="match status" value="1"/>
</dbReference>
<protein>
    <submittedName>
        <fullName evidence="5">8-amino-7-oxononanoate synthase</fullName>
    </submittedName>
</protein>